<feature type="region of interest" description="Disordered" evidence="1">
    <location>
        <begin position="285"/>
        <end position="308"/>
    </location>
</feature>
<dbReference type="InterPro" id="IPR017938">
    <property type="entry name" value="Riboflavin_synthase-like_b-brl"/>
</dbReference>
<feature type="region of interest" description="Disordered" evidence="1">
    <location>
        <begin position="109"/>
        <end position="135"/>
    </location>
</feature>
<name>A0A1I4S969_PSUAM</name>
<keyword evidence="4" id="KW-1185">Reference proteome</keyword>
<evidence type="ECO:0000313" key="3">
    <source>
        <dbReference type="EMBL" id="SFM61035.1"/>
    </source>
</evidence>
<proteinExistence type="predicted"/>
<dbReference type="InterPro" id="IPR017927">
    <property type="entry name" value="FAD-bd_FR_type"/>
</dbReference>
<dbReference type="EMBL" id="FOUY01000001">
    <property type="protein sequence ID" value="SFM61035.1"/>
    <property type="molecule type" value="Genomic_DNA"/>
</dbReference>
<gene>
    <name evidence="3" type="ORF">SAMN05216207_1001317</name>
</gene>
<dbReference type="CDD" id="cd06193">
    <property type="entry name" value="siderophore_interacting"/>
    <property type="match status" value="1"/>
</dbReference>
<dbReference type="Gene3D" id="2.40.30.10">
    <property type="entry name" value="Translation factors"/>
    <property type="match status" value="1"/>
</dbReference>
<dbReference type="InterPro" id="IPR039261">
    <property type="entry name" value="FNR_nucleotide-bd"/>
</dbReference>
<dbReference type="InterPro" id="IPR007037">
    <property type="entry name" value="SIP_rossman_dom"/>
</dbReference>
<evidence type="ECO:0000313" key="4">
    <source>
        <dbReference type="Proteomes" id="UP000199614"/>
    </source>
</evidence>
<dbReference type="InterPro" id="IPR039374">
    <property type="entry name" value="SIP_fam"/>
</dbReference>
<dbReference type="Proteomes" id="UP000199614">
    <property type="component" value="Unassembled WGS sequence"/>
</dbReference>
<evidence type="ECO:0000256" key="1">
    <source>
        <dbReference type="SAM" id="MobiDB-lite"/>
    </source>
</evidence>
<dbReference type="Pfam" id="PF08021">
    <property type="entry name" value="FAD_binding_9"/>
    <property type="match status" value="1"/>
</dbReference>
<evidence type="ECO:0000259" key="2">
    <source>
        <dbReference type="PROSITE" id="PS51384"/>
    </source>
</evidence>
<organism evidence="3 4">
    <name type="scientific">Pseudonocardia ammonioxydans</name>
    <dbReference type="NCBI Taxonomy" id="260086"/>
    <lineage>
        <taxon>Bacteria</taxon>
        <taxon>Bacillati</taxon>
        <taxon>Actinomycetota</taxon>
        <taxon>Actinomycetes</taxon>
        <taxon>Pseudonocardiales</taxon>
        <taxon>Pseudonocardiaceae</taxon>
        <taxon>Pseudonocardia</taxon>
    </lineage>
</organism>
<accession>A0A1I4S969</accession>
<reference evidence="3 4" key="1">
    <citation type="submission" date="2016-10" db="EMBL/GenBank/DDBJ databases">
        <authorList>
            <person name="de Groot N.N."/>
        </authorList>
    </citation>
    <scope>NUCLEOTIDE SEQUENCE [LARGE SCALE GENOMIC DNA]</scope>
    <source>
        <strain evidence="3 4">CGMCC 4.1877</strain>
    </source>
</reference>
<dbReference type="RefSeq" id="WP_093335996.1">
    <property type="nucleotide sequence ID" value="NZ_FOUY01000001.1"/>
</dbReference>
<dbReference type="PROSITE" id="PS51384">
    <property type="entry name" value="FAD_FR"/>
    <property type="match status" value="1"/>
</dbReference>
<dbReference type="SUPFAM" id="SSF63380">
    <property type="entry name" value="Riboflavin synthase domain-like"/>
    <property type="match status" value="1"/>
</dbReference>
<dbReference type="OrthoDB" id="3291337at2"/>
<sequence length="308" mass="32637">MTQPLPPYVLGRVVQVERPTPRLRRITCESEGWRGARSIAPDQQVKLFFARDGGVPEIPGAPEDGSGVAGWYARYLAVPEERRPWMRSYTVRALDPGRGRMVIDFVLHGDGEHGGSGHGDSEPGDSGHGDGAAPASRWAARAAVGDVVGVLGPAVAGYRAPSGQPVRLFAGDETALPAIAASLEALPAGVRAVVVVEVADAAEEQVLTSDAELTVHWVHRPGSLLDAVRAVQLPGAVEGAEGAVFAWVAGEASAVRAVRRHLVGERGLDKRAVSFTGYWRRDMTQDEAPTEQDIADAAEQMEVSDYAG</sequence>
<dbReference type="STRING" id="260086.SAMN05216207_1001317"/>
<feature type="compositionally biased region" description="Basic and acidic residues" evidence="1">
    <location>
        <begin position="109"/>
        <end position="128"/>
    </location>
</feature>
<dbReference type="Pfam" id="PF04954">
    <property type="entry name" value="SIP"/>
    <property type="match status" value="1"/>
</dbReference>
<dbReference type="GO" id="GO:0016491">
    <property type="term" value="F:oxidoreductase activity"/>
    <property type="evidence" value="ECO:0007669"/>
    <property type="project" value="InterPro"/>
</dbReference>
<dbReference type="PANTHER" id="PTHR30157:SF0">
    <property type="entry name" value="NADPH-DEPENDENT FERRIC-CHELATE REDUCTASE"/>
    <property type="match status" value="1"/>
</dbReference>
<dbReference type="AlphaFoldDB" id="A0A1I4S969"/>
<dbReference type="Gene3D" id="3.40.50.80">
    <property type="entry name" value="Nucleotide-binding domain of ferredoxin-NADP reductase (FNR) module"/>
    <property type="match status" value="1"/>
</dbReference>
<feature type="domain" description="FAD-binding FR-type" evidence="2">
    <location>
        <begin position="6"/>
        <end position="160"/>
    </location>
</feature>
<protein>
    <submittedName>
        <fullName evidence="3">NADPH-dependent ferric siderophore reductase, contains FAD-binding and SIP domains</fullName>
    </submittedName>
</protein>
<dbReference type="PANTHER" id="PTHR30157">
    <property type="entry name" value="FERRIC REDUCTASE, NADPH-DEPENDENT"/>
    <property type="match status" value="1"/>
</dbReference>
<dbReference type="InterPro" id="IPR013113">
    <property type="entry name" value="SIP_FAD-bd"/>
</dbReference>